<dbReference type="InterPro" id="IPR040720">
    <property type="entry name" value="GH81_C"/>
</dbReference>
<evidence type="ECO:0000256" key="2">
    <source>
        <dbReference type="ARBA" id="ARBA00010730"/>
    </source>
</evidence>
<evidence type="ECO:0000259" key="10">
    <source>
        <dbReference type="Pfam" id="PF17652"/>
    </source>
</evidence>
<evidence type="ECO:0000256" key="8">
    <source>
        <dbReference type="ARBA" id="ARBA00023326"/>
    </source>
</evidence>
<feature type="domain" description="Glycosyl hydrolase family 81 C-terminal" evidence="10">
    <location>
        <begin position="244"/>
        <end position="599"/>
    </location>
</feature>
<name>E9NR84_DEBHN</name>
<dbReference type="GO" id="GO:0052861">
    <property type="term" value="F:endo-1,3(4)-beta-glucanase activity"/>
    <property type="evidence" value="ECO:0007669"/>
    <property type="project" value="InterPro"/>
</dbReference>
<evidence type="ECO:0000256" key="4">
    <source>
        <dbReference type="ARBA" id="ARBA00022801"/>
    </source>
</evidence>
<dbReference type="Gene3D" id="1.20.5.420">
    <property type="entry name" value="Immunoglobulin FC, subunit C"/>
    <property type="match status" value="1"/>
</dbReference>
<reference evidence="11" key="1">
    <citation type="submission" date="2010-12" db="EMBL/GenBank/DDBJ databases">
        <title>Cloning of endo-1,3-beta-glucanase gene from Debaryomyces hansenii WC43-3.</title>
        <authorList>
            <person name="Wang Z."/>
            <person name="Chi Z."/>
        </authorList>
    </citation>
    <scope>NUCLEOTIDE SEQUENCE</scope>
    <source>
        <strain evidence="11">WC43-3</strain>
    </source>
</reference>
<sequence length="609" mass="67065">MSISNMKSMSALVQLSASSDDTTNYIEMPLVQGMGFVTSVYHGDLIPEIGSLVGIDSFTQEVVSDSRSTKRSNILSNILKYRVTLYSGSEWLIYVTLPSSSDSFELTISDTSIVGSAAIDGLIIQSVVAPEDSSLETYYDQSAGMYVTGADVKGSVSDDSAEYSFVYSTEGSSESGNPIIFALPHHVQSLTSDCYAAALDIQLPSTTKGNMTAFLTNELVMSETLETSISFLPWSQTMTGSLSYTSEQLNLIVNAANSELNVDIAETVASLDSTYSSGKVIDKYAYILLVVSEIIQDEEATNSTLSALKDAFTPFLENKQYYPFMYDQKFKGVTSTASNDGDTGADYGSGYYNDHHFHYGYYVHAAAVVGYIDKKLGGTWAEDNKDWVNALIRDVANPSEDDTYFPVSRMFDWFQGHSWAAGLFASGDGKNEESTSEDYNFAYAMKMWGNVIGDGSMESRGSLMLSVMSRAMNMYFYYKSDNTVEPSDILPNKVSGIFFENKVTYTTYFGSPDEHPEYVHGIHMLPITPASSLIRIPSYVEEEWDDQISTFIDDVDSGWTGILRLNQALYDASTSYSFFSSDSWTDTYLDNGQSRTWSLAFSAGVMNAS</sequence>
<keyword evidence="8" id="KW-0624">Polysaccharide degradation</keyword>
<evidence type="ECO:0000259" key="9">
    <source>
        <dbReference type="Pfam" id="PF03639"/>
    </source>
</evidence>
<dbReference type="VEuPathDB" id="FungiDB:DEHA2B06732g"/>
<evidence type="ECO:0000256" key="5">
    <source>
        <dbReference type="ARBA" id="ARBA00023277"/>
    </source>
</evidence>
<dbReference type="Gene3D" id="1.10.287.1170">
    <property type="entry name" value="glycoside hydrolase family 81 endo-[beta] glucanase"/>
    <property type="match status" value="1"/>
</dbReference>
<accession>E9NR84</accession>
<keyword evidence="6 11" id="KW-0326">Glycosidase</keyword>
<dbReference type="Pfam" id="PF17652">
    <property type="entry name" value="Glyco_hydro81C"/>
    <property type="match status" value="1"/>
</dbReference>
<dbReference type="GO" id="GO:0071555">
    <property type="term" value="P:cell wall organization"/>
    <property type="evidence" value="ECO:0007669"/>
    <property type="project" value="UniProtKB-KW"/>
</dbReference>
<dbReference type="PROSITE" id="PS52008">
    <property type="entry name" value="GH81"/>
    <property type="match status" value="1"/>
</dbReference>
<evidence type="ECO:0000313" key="11">
    <source>
        <dbReference type="EMBL" id="ADX01234.1"/>
    </source>
</evidence>
<evidence type="ECO:0000256" key="7">
    <source>
        <dbReference type="ARBA" id="ARBA00023316"/>
    </source>
</evidence>
<dbReference type="GO" id="GO:0000272">
    <property type="term" value="P:polysaccharide catabolic process"/>
    <property type="evidence" value="ECO:0007669"/>
    <property type="project" value="UniProtKB-KW"/>
</dbReference>
<dbReference type="InterPro" id="IPR040451">
    <property type="entry name" value="GH81_N"/>
</dbReference>
<dbReference type="Gene3D" id="2.70.98.30">
    <property type="entry name" value="Golgi alpha-mannosidase II, domain 4"/>
    <property type="match status" value="1"/>
</dbReference>
<comment type="similarity">
    <text evidence="2">Belongs to the glycosyl hydrolase 81 family.</text>
</comment>
<dbReference type="EC" id="3.2.1.39" evidence="3"/>
<dbReference type="GO" id="GO:0042973">
    <property type="term" value="F:glucan endo-1,3-beta-D-glucosidase activity"/>
    <property type="evidence" value="ECO:0007669"/>
    <property type="project" value="UniProtKB-EC"/>
</dbReference>
<gene>
    <name evidence="11" type="primary">EDG1</name>
</gene>
<evidence type="ECO:0000256" key="3">
    <source>
        <dbReference type="ARBA" id="ARBA00012780"/>
    </source>
</evidence>
<organism evidence="11">
    <name type="scientific">Debaryomyces hansenii</name>
    <name type="common">Yeast</name>
    <name type="synonym">Torulaspora hansenii</name>
    <dbReference type="NCBI Taxonomy" id="4959"/>
    <lineage>
        <taxon>Eukaryota</taxon>
        <taxon>Fungi</taxon>
        <taxon>Dikarya</taxon>
        <taxon>Ascomycota</taxon>
        <taxon>Saccharomycotina</taxon>
        <taxon>Pichiomycetes</taxon>
        <taxon>Debaryomycetaceae</taxon>
        <taxon>Debaryomyces</taxon>
    </lineage>
</organism>
<dbReference type="PANTHER" id="PTHR31983:SF20">
    <property type="entry name" value="GLUCAN ENDO-1,3-BETA-D-GLUCOSIDASE 1"/>
    <property type="match status" value="1"/>
</dbReference>
<dbReference type="GO" id="GO:0009986">
    <property type="term" value="C:cell surface"/>
    <property type="evidence" value="ECO:0007669"/>
    <property type="project" value="TreeGrafter"/>
</dbReference>
<proteinExistence type="inferred from homology"/>
<dbReference type="Pfam" id="PF03639">
    <property type="entry name" value="Glyco_hydro_81"/>
    <property type="match status" value="1"/>
</dbReference>
<feature type="domain" description="Glycosyl hydrolase family 81 N-terminal" evidence="9">
    <location>
        <begin position="1"/>
        <end position="235"/>
    </location>
</feature>
<keyword evidence="4 11" id="KW-0378">Hydrolase</keyword>
<comment type="catalytic activity">
    <reaction evidence="1">
        <text>Hydrolysis of (1-&gt;3)-beta-D-glucosidic linkages in (1-&gt;3)-beta-D-glucans.</text>
        <dbReference type="EC" id="3.2.1.39"/>
    </reaction>
</comment>
<evidence type="ECO:0000256" key="1">
    <source>
        <dbReference type="ARBA" id="ARBA00000382"/>
    </source>
</evidence>
<keyword evidence="5" id="KW-0119">Carbohydrate metabolism</keyword>
<keyword evidence="7" id="KW-0961">Cell wall biogenesis/degradation</keyword>
<dbReference type="InterPro" id="IPR005200">
    <property type="entry name" value="Endo-beta-glucanase"/>
</dbReference>
<evidence type="ECO:0000256" key="6">
    <source>
        <dbReference type="ARBA" id="ARBA00023295"/>
    </source>
</evidence>
<dbReference type="AlphaFoldDB" id="E9NR84"/>
<dbReference type="PANTHER" id="PTHR31983">
    <property type="entry name" value="ENDO-1,3(4)-BETA-GLUCANASE 1"/>
    <property type="match status" value="1"/>
</dbReference>
<protein>
    <recommendedName>
        <fullName evidence="3">glucan endo-1,3-beta-D-glucosidase</fullName>
        <ecNumber evidence="3">3.2.1.39</ecNumber>
    </recommendedName>
</protein>
<dbReference type="EMBL" id="HQ699479">
    <property type="protein sequence ID" value="ADX01234.1"/>
    <property type="molecule type" value="Genomic_DNA"/>
</dbReference>
<dbReference type="SMR" id="E9NR84"/>